<dbReference type="SUPFAM" id="SSF52151">
    <property type="entry name" value="FabD/lysophospholipase-like"/>
    <property type="match status" value="1"/>
</dbReference>
<dbReference type="InterPro" id="IPR002641">
    <property type="entry name" value="PNPLA_dom"/>
</dbReference>
<proteinExistence type="predicted"/>
<organism evidence="3">
    <name type="scientific">Candidatus Kentrum sp. DK</name>
    <dbReference type="NCBI Taxonomy" id="2126562"/>
    <lineage>
        <taxon>Bacteria</taxon>
        <taxon>Pseudomonadati</taxon>
        <taxon>Pseudomonadota</taxon>
        <taxon>Gammaproteobacteria</taxon>
        <taxon>Candidatus Kentrum</taxon>
    </lineage>
</organism>
<gene>
    <name evidence="3" type="ORF">BECKDK2373C_GA0170839_109116</name>
</gene>
<dbReference type="GO" id="GO:0006629">
    <property type="term" value="P:lipid metabolic process"/>
    <property type="evidence" value="ECO:0007669"/>
    <property type="project" value="UniProtKB-KW"/>
</dbReference>
<sequence length="323" mass="36513">MKKYGFVASGGGYRSFYTAGVLVWLEKQGIPISHITSTSSGNNIVLDYLLWERDKEELPPILAKTHRLGIGDIAQVLSNFLGLRPSLLPAGTHLFTVDKDSCRKSLLLDDPERRAVLARRLGVMRWDIFATNLTKHRGHYFKINEILSRIDDDSLDGFMDAFLAGITTIPYFKALTIDGEYHIEGGYTDNTPMKTLFTDPEVEEIIAIDFTDYDYHRELEKLYNSQIFTLPFNSIDMHILASDIGLTLPNKRSLSQCLLINKLLEAAGKDSMEIEGRTYHHKPIHILRPKNLESMTVSLKHSSAQKEYFELGLKEAEGVFGGK</sequence>
<reference evidence="3" key="1">
    <citation type="submission" date="2019-02" db="EMBL/GenBank/DDBJ databases">
        <authorList>
            <person name="Gruber-Vodicka R. H."/>
            <person name="Seah K. B. B."/>
        </authorList>
    </citation>
    <scope>NUCLEOTIDE SEQUENCE</scope>
    <source>
        <strain evidence="3">BECK_DK161</strain>
    </source>
</reference>
<accession>A0A450T551</accession>
<dbReference type="Pfam" id="PF01734">
    <property type="entry name" value="Patatin"/>
    <property type="match status" value="1"/>
</dbReference>
<name>A0A450T551_9GAMM</name>
<dbReference type="InterPro" id="IPR016035">
    <property type="entry name" value="Acyl_Trfase/lysoPLipase"/>
</dbReference>
<protein>
    <submittedName>
        <fullName evidence="3">Patatin-like phospholipase</fullName>
    </submittedName>
</protein>
<keyword evidence="1" id="KW-0443">Lipid metabolism</keyword>
<feature type="domain" description="PNPLA" evidence="2">
    <location>
        <begin position="7"/>
        <end position="195"/>
    </location>
</feature>
<dbReference type="Gene3D" id="3.40.1090.10">
    <property type="entry name" value="Cytosolic phospholipase A2 catalytic domain"/>
    <property type="match status" value="2"/>
</dbReference>
<dbReference type="AlphaFoldDB" id="A0A450T551"/>
<dbReference type="EMBL" id="CAADEY010000091">
    <property type="protein sequence ID" value="VFJ61784.1"/>
    <property type="molecule type" value="Genomic_DNA"/>
</dbReference>
<evidence type="ECO:0000259" key="2">
    <source>
        <dbReference type="Pfam" id="PF01734"/>
    </source>
</evidence>
<evidence type="ECO:0000313" key="3">
    <source>
        <dbReference type="EMBL" id="VFJ61784.1"/>
    </source>
</evidence>
<evidence type="ECO:0000256" key="1">
    <source>
        <dbReference type="ARBA" id="ARBA00023098"/>
    </source>
</evidence>